<dbReference type="InParanoid" id="A0A074Y361"/>
<dbReference type="OMA" id="FFRSIAN"/>
<keyword evidence="1" id="KW-0175">Coiled coil</keyword>
<dbReference type="EMBL" id="KL584792">
    <property type="protein sequence ID" value="KEQ90394.1"/>
    <property type="molecule type" value="Genomic_DNA"/>
</dbReference>
<protein>
    <submittedName>
        <fullName evidence="3">Uncharacterized protein</fullName>
    </submittedName>
</protein>
<name>A0A074Y361_AURSE</name>
<gene>
    <name evidence="3" type="ORF">AUEXF2481DRAFT_571226</name>
</gene>
<feature type="region of interest" description="Disordered" evidence="2">
    <location>
        <begin position="209"/>
        <end position="236"/>
    </location>
</feature>
<evidence type="ECO:0000313" key="4">
    <source>
        <dbReference type="Proteomes" id="UP000030641"/>
    </source>
</evidence>
<dbReference type="GeneID" id="25369146"/>
<evidence type="ECO:0000256" key="1">
    <source>
        <dbReference type="SAM" id="Coils"/>
    </source>
</evidence>
<dbReference type="Proteomes" id="UP000030641">
    <property type="component" value="Unassembled WGS sequence"/>
</dbReference>
<accession>A0A074Y361</accession>
<organism evidence="3 4">
    <name type="scientific">Aureobasidium subglaciale (strain EXF-2481)</name>
    <name type="common">Aureobasidium pullulans var. subglaciale</name>
    <dbReference type="NCBI Taxonomy" id="1043005"/>
    <lineage>
        <taxon>Eukaryota</taxon>
        <taxon>Fungi</taxon>
        <taxon>Dikarya</taxon>
        <taxon>Ascomycota</taxon>
        <taxon>Pezizomycotina</taxon>
        <taxon>Dothideomycetes</taxon>
        <taxon>Dothideomycetidae</taxon>
        <taxon>Dothideales</taxon>
        <taxon>Saccotheciaceae</taxon>
        <taxon>Aureobasidium</taxon>
    </lineage>
</organism>
<dbReference type="OrthoDB" id="5324651at2759"/>
<sequence length="245" mass="28237">MPVPQIRAQFLPYSTQYRIITHIQTSLERLCFEYVKRKHPDILEGTPKQWELDCPESMELTRWLQLLENPLCNNRAARRLVLKETGRSISVLWRSLATLRNFAVHRNRADIPTLQYWTGDARALAKLLGDPETETQFANMSRQLQVAARELLTNKANTEGKLLNTFKELAAKRAELDRLEREAIKGMEEESTRYKESTAAWLHESILQERHSSRSSESIAPESNHAPSSPPQTGVVGWLKRWFGS</sequence>
<dbReference type="RefSeq" id="XP_013338891.1">
    <property type="nucleotide sequence ID" value="XM_013483437.1"/>
</dbReference>
<keyword evidence="4" id="KW-1185">Reference proteome</keyword>
<proteinExistence type="predicted"/>
<evidence type="ECO:0000313" key="3">
    <source>
        <dbReference type="EMBL" id="KEQ90394.1"/>
    </source>
</evidence>
<reference evidence="3 4" key="1">
    <citation type="journal article" date="2014" name="BMC Genomics">
        <title>Genome sequencing of four Aureobasidium pullulans varieties: biotechnological potential, stress tolerance, and description of new species.</title>
        <authorList>
            <person name="Gostin Ar C."/>
            <person name="Ohm R.A."/>
            <person name="Kogej T."/>
            <person name="Sonjak S."/>
            <person name="Turk M."/>
            <person name="Zajc J."/>
            <person name="Zalar P."/>
            <person name="Grube M."/>
            <person name="Sun H."/>
            <person name="Han J."/>
            <person name="Sharma A."/>
            <person name="Chiniquy J."/>
            <person name="Ngan C.Y."/>
            <person name="Lipzen A."/>
            <person name="Barry K."/>
            <person name="Grigoriev I.V."/>
            <person name="Gunde-Cimerman N."/>
        </authorList>
    </citation>
    <scope>NUCLEOTIDE SEQUENCE [LARGE SCALE GENOMIC DNA]</scope>
    <source>
        <strain evidence="3 4">EXF-2481</strain>
    </source>
</reference>
<evidence type="ECO:0000256" key="2">
    <source>
        <dbReference type="SAM" id="MobiDB-lite"/>
    </source>
</evidence>
<dbReference type="HOGENOM" id="CLU_1224534_0_0_1"/>
<dbReference type="STRING" id="1043005.A0A074Y361"/>
<feature type="coiled-coil region" evidence="1">
    <location>
        <begin position="162"/>
        <end position="189"/>
    </location>
</feature>
<dbReference type="AlphaFoldDB" id="A0A074Y361"/>